<feature type="transmembrane region" description="Helical" evidence="11">
    <location>
        <begin position="377"/>
        <end position="401"/>
    </location>
</feature>
<comment type="subcellular location">
    <subcellularLocation>
        <location evidence="2 10">Cell membrane</location>
        <topology evidence="2 10">Multi-pass membrane protein</topology>
    </subcellularLocation>
</comment>
<evidence type="ECO:0000256" key="10">
    <source>
        <dbReference type="RuleBase" id="RU003923"/>
    </source>
</evidence>
<comment type="function">
    <text evidence="1">Component of the type II secretion system inner membrane complex required for the energy-dependent secretion of extracellular factors such as proteases and toxins from the periplasm.</text>
</comment>
<dbReference type="InterPro" id="IPR018076">
    <property type="entry name" value="T2SS_GspF_dom"/>
</dbReference>
<feature type="domain" description="Type II secretion system protein GspF" evidence="12">
    <location>
        <begin position="272"/>
        <end position="394"/>
    </location>
</feature>
<evidence type="ECO:0000256" key="7">
    <source>
        <dbReference type="ARBA" id="ARBA00022989"/>
    </source>
</evidence>
<feature type="transmembrane region" description="Helical" evidence="11">
    <location>
        <begin position="222"/>
        <end position="243"/>
    </location>
</feature>
<accession>A0ABY1NAQ2</accession>
<evidence type="ECO:0000256" key="8">
    <source>
        <dbReference type="ARBA" id="ARBA00023136"/>
    </source>
</evidence>
<organism evidence="13 14">
    <name type="scientific">Desulfurobacterium pacificum</name>
    <dbReference type="NCBI Taxonomy" id="240166"/>
    <lineage>
        <taxon>Bacteria</taxon>
        <taxon>Pseudomonadati</taxon>
        <taxon>Aquificota</taxon>
        <taxon>Aquificia</taxon>
        <taxon>Desulfurobacteriales</taxon>
        <taxon>Desulfurobacteriaceae</taxon>
        <taxon>Desulfurobacterium</taxon>
    </lineage>
</organism>
<dbReference type="Proteomes" id="UP001157911">
    <property type="component" value="Unassembled WGS sequence"/>
</dbReference>
<dbReference type="PRINTS" id="PR00812">
    <property type="entry name" value="BCTERIALGSPF"/>
</dbReference>
<evidence type="ECO:0000256" key="4">
    <source>
        <dbReference type="ARBA" id="ARBA00022448"/>
    </source>
</evidence>
<evidence type="ECO:0000256" key="9">
    <source>
        <dbReference type="ARBA" id="ARBA00030750"/>
    </source>
</evidence>
<evidence type="ECO:0000259" key="12">
    <source>
        <dbReference type="Pfam" id="PF00482"/>
    </source>
</evidence>
<reference evidence="13 14" key="1">
    <citation type="submission" date="2017-05" db="EMBL/GenBank/DDBJ databases">
        <authorList>
            <person name="Varghese N."/>
            <person name="Submissions S."/>
        </authorList>
    </citation>
    <scope>NUCLEOTIDE SEQUENCE [LARGE SCALE GENOMIC DNA]</scope>
    <source>
        <strain evidence="13 14">DSM 15522</strain>
    </source>
</reference>
<proteinExistence type="inferred from homology"/>
<protein>
    <recommendedName>
        <fullName evidence="9">General secretion pathway protein F</fullName>
    </recommendedName>
</protein>
<sequence>MAVFSYKGYTVEGKETKGVIEAPNKSVAIRELKRQNIFPYEVQEKSTSASKKELKLFFLRKTPISNEELALFFRTLGIMLNAGIPILDAINSLSKEAESEKLKAFYLEIASGLKEGLTLTESIKKAGIRDPVLINLIHSGEKSGYLSSNLLIAAEILEKREKLKNKVVQALAYPTILITIAFSVVVFMLVTVVPKIVNIYKSTGAELPTVTKFTIAMSNLFINHYVILLLSTLLLTLLLYYFAKKKPLTIDKWKLKLGVLGKIILFSELQRFFSTMAILLKSGAPLIESVNISIQALKNTYVKNKLQKIPVLLNSGHSLSPSLSQTSVLPGFILQLLKAGEESGELPQMLERIDLILTEEIERKTQYLTSLLEPVTMLLAGFIVGFIIYSLLLPIVSISVIKGIR</sequence>
<dbReference type="PANTHER" id="PTHR30012:SF0">
    <property type="entry name" value="TYPE II SECRETION SYSTEM PROTEIN F-RELATED"/>
    <property type="match status" value="1"/>
</dbReference>
<keyword evidence="4 10" id="KW-0813">Transport</keyword>
<evidence type="ECO:0000256" key="2">
    <source>
        <dbReference type="ARBA" id="ARBA00004651"/>
    </source>
</evidence>
<feature type="domain" description="Type II secretion system protein GspF" evidence="12">
    <location>
        <begin position="72"/>
        <end position="194"/>
    </location>
</feature>
<evidence type="ECO:0000256" key="5">
    <source>
        <dbReference type="ARBA" id="ARBA00022475"/>
    </source>
</evidence>
<dbReference type="PROSITE" id="PS00874">
    <property type="entry name" value="T2SP_F"/>
    <property type="match status" value="1"/>
</dbReference>
<dbReference type="InterPro" id="IPR042094">
    <property type="entry name" value="T2SS_GspF_sf"/>
</dbReference>
<dbReference type="InterPro" id="IPR001992">
    <property type="entry name" value="T2SS_GspF/T4SS_PilC_CS"/>
</dbReference>
<keyword evidence="8 11" id="KW-0472">Membrane</keyword>
<keyword evidence="7 11" id="KW-1133">Transmembrane helix</keyword>
<dbReference type="EMBL" id="FXUB01000001">
    <property type="protein sequence ID" value="SMP04598.1"/>
    <property type="molecule type" value="Genomic_DNA"/>
</dbReference>
<dbReference type="Pfam" id="PF00482">
    <property type="entry name" value="T2SSF"/>
    <property type="match status" value="2"/>
</dbReference>
<evidence type="ECO:0000313" key="14">
    <source>
        <dbReference type="Proteomes" id="UP001157911"/>
    </source>
</evidence>
<evidence type="ECO:0000313" key="13">
    <source>
        <dbReference type="EMBL" id="SMP04598.1"/>
    </source>
</evidence>
<feature type="transmembrane region" description="Helical" evidence="11">
    <location>
        <begin position="170"/>
        <end position="193"/>
    </location>
</feature>
<comment type="caution">
    <text evidence="13">The sequence shown here is derived from an EMBL/GenBank/DDBJ whole genome shotgun (WGS) entry which is preliminary data.</text>
</comment>
<dbReference type="Gene3D" id="1.20.81.30">
    <property type="entry name" value="Type II secretion system (T2SS), domain F"/>
    <property type="match status" value="2"/>
</dbReference>
<dbReference type="InterPro" id="IPR003004">
    <property type="entry name" value="GspF/PilC"/>
</dbReference>
<dbReference type="RefSeq" id="WP_283399744.1">
    <property type="nucleotide sequence ID" value="NZ_FXUB01000001.1"/>
</dbReference>
<dbReference type="PANTHER" id="PTHR30012">
    <property type="entry name" value="GENERAL SECRETION PATHWAY PROTEIN"/>
    <property type="match status" value="1"/>
</dbReference>
<gene>
    <name evidence="13" type="ORF">SAMN06265339_0235</name>
</gene>
<keyword evidence="5" id="KW-1003">Cell membrane</keyword>
<evidence type="ECO:0000256" key="11">
    <source>
        <dbReference type="SAM" id="Phobius"/>
    </source>
</evidence>
<comment type="similarity">
    <text evidence="3 10">Belongs to the GSP F family.</text>
</comment>
<evidence type="ECO:0000256" key="6">
    <source>
        <dbReference type="ARBA" id="ARBA00022692"/>
    </source>
</evidence>
<keyword evidence="6 10" id="KW-0812">Transmembrane</keyword>
<evidence type="ECO:0000256" key="3">
    <source>
        <dbReference type="ARBA" id="ARBA00005745"/>
    </source>
</evidence>
<evidence type="ECO:0000256" key="1">
    <source>
        <dbReference type="ARBA" id="ARBA00002684"/>
    </source>
</evidence>
<name>A0ABY1NAQ2_9BACT</name>
<keyword evidence="14" id="KW-1185">Reference proteome</keyword>